<comment type="caution">
    <text evidence="1">The sequence shown here is derived from an EMBL/GenBank/DDBJ whole genome shotgun (WGS) entry which is preliminary data.</text>
</comment>
<keyword evidence="2" id="KW-1185">Reference proteome</keyword>
<protein>
    <submittedName>
        <fullName evidence="1">Uncharacterized protein</fullName>
    </submittedName>
</protein>
<evidence type="ECO:0000313" key="1">
    <source>
        <dbReference type="EMBL" id="CAB3995840.1"/>
    </source>
</evidence>
<accession>A0A7D9HYC9</accession>
<dbReference type="AlphaFoldDB" id="A0A7D9HYC9"/>
<name>A0A7D9HYC9_PARCT</name>
<organism evidence="1 2">
    <name type="scientific">Paramuricea clavata</name>
    <name type="common">Red gorgonian</name>
    <name type="synonym">Violescent sea-whip</name>
    <dbReference type="NCBI Taxonomy" id="317549"/>
    <lineage>
        <taxon>Eukaryota</taxon>
        <taxon>Metazoa</taxon>
        <taxon>Cnidaria</taxon>
        <taxon>Anthozoa</taxon>
        <taxon>Octocorallia</taxon>
        <taxon>Malacalcyonacea</taxon>
        <taxon>Plexauridae</taxon>
        <taxon>Paramuricea</taxon>
    </lineage>
</organism>
<feature type="non-terminal residue" evidence="1">
    <location>
        <position position="1"/>
    </location>
</feature>
<dbReference type="Proteomes" id="UP001152795">
    <property type="component" value="Unassembled WGS sequence"/>
</dbReference>
<gene>
    <name evidence="1" type="ORF">PACLA_8A073351</name>
</gene>
<proteinExistence type="predicted"/>
<reference evidence="1" key="1">
    <citation type="submission" date="2020-04" db="EMBL/GenBank/DDBJ databases">
        <authorList>
            <person name="Alioto T."/>
            <person name="Alioto T."/>
            <person name="Gomez Garrido J."/>
        </authorList>
    </citation>
    <scope>NUCLEOTIDE SEQUENCE</scope>
    <source>
        <strain evidence="1">A484AB</strain>
    </source>
</reference>
<dbReference type="EMBL" id="CACRXK020002745">
    <property type="protein sequence ID" value="CAB3995840.1"/>
    <property type="molecule type" value="Genomic_DNA"/>
</dbReference>
<evidence type="ECO:0000313" key="2">
    <source>
        <dbReference type="Proteomes" id="UP001152795"/>
    </source>
</evidence>
<sequence>IAKFFFLSSHEQILGNSTNLSDFVVVEGLVGNFDMTGNSDEVDDSDGTGNFDRMGEVDDLNGVVENLSGERNGVMSYGSLDAWEFHSQHPVESDR</sequence>